<dbReference type="RefSeq" id="WP_200255713.1">
    <property type="nucleotide sequence ID" value="NZ_NRSH01000002.1"/>
</dbReference>
<dbReference type="Gene3D" id="1.10.10.10">
    <property type="entry name" value="Winged helix-like DNA-binding domain superfamily/Winged helix DNA-binding domain"/>
    <property type="match status" value="1"/>
</dbReference>
<evidence type="ECO:0008006" key="3">
    <source>
        <dbReference type="Google" id="ProtNLM"/>
    </source>
</evidence>
<gene>
    <name evidence="1" type="ORF">CKO13_00355</name>
</gene>
<comment type="caution">
    <text evidence="1">The sequence shown here is derived from an EMBL/GenBank/DDBJ whole genome shotgun (WGS) entry which is preliminary data.</text>
</comment>
<name>A0ABS1E2Z3_9GAMM</name>
<organism evidence="1 2">
    <name type="scientific">Halorhodospira neutriphila</name>
    <dbReference type="NCBI Taxonomy" id="168379"/>
    <lineage>
        <taxon>Bacteria</taxon>
        <taxon>Pseudomonadati</taxon>
        <taxon>Pseudomonadota</taxon>
        <taxon>Gammaproteobacteria</taxon>
        <taxon>Chromatiales</taxon>
        <taxon>Ectothiorhodospiraceae</taxon>
        <taxon>Halorhodospira</taxon>
    </lineage>
</organism>
<dbReference type="InterPro" id="IPR036388">
    <property type="entry name" value="WH-like_DNA-bd_sf"/>
</dbReference>
<evidence type="ECO:0000313" key="1">
    <source>
        <dbReference type="EMBL" id="MBK1725502.1"/>
    </source>
</evidence>
<protein>
    <recommendedName>
        <fullName evidence="3">Transcriptional regulator, MarR family</fullName>
    </recommendedName>
</protein>
<dbReference type="Proteomes" id="UP000738126">
    <property type="component" value="Unassembled WGS sequence"/>
</dbReference>
<accession>A0ABS1E2Z3</accession>
<dbReference type="InterPro" id="IPR036390">
    <property type="entry name" value="WH_DNA-bd_sf"/>
</dbReference>
<sequence length="104" mass="11746">MDLSQYLKALEAFKAHDPFMSAQLMEVFITVCLNEGQSAQALELQLAIPKSTLSRHLGHLGPRYRRGAQGLQLIRLEENPADRRSKLVYLTDRGQALREALIRA</sequence>
<dbReference type="SUPFAM" id="SSF46785">
    <property type="entry name" value="Winged helix' DNA-binding domain"/>
    <property type="match status" value="1"/>
</dbReference>
<dbReference type="EMBL" id="NRSH01000002">
    <property type="protein sequence ID" value="MBK1725502.1"/>
    <property type="molecule type" value="Genomic_DNA"/>
</dbReference>
<proteinExistence type="predicted"/>
<keyword evidence="2" id="KW-1185">Reference proteome</keyword>
<reference evidence="1 2" key="1">
    <citation type="journal article" date="2020" name="Microorganisms">
        <title>Osmotic Adaptation and Compatible Solute Biosynthesis of Phototrophic Bacteria as Revealed from Genome Analyses.</title>
        <authorList>
            <person name="Imhoff J.F."/>
            <person name="Rahn T."/>
            <person name="Kunzel S."/>
            <person name="Keller A."/>
            <person name="Neulinger S.C."/>
        </authorList>
    </citation>
    <scope>NUCLEOTIDE SEQUENCE [LARGE SCALE GENOMIC DNA]</scope>
    <source>
        <strain evidence="1 2">DSM 15116</strain>
    </source>
</reference>
<evidence type="ECO:0000313" key="2">
    <source>
        <dbReference type="Proteomes" id="UP000738126"/>
    </source>
</evidence>